<proteinExistence type="predicted"/>
<dbReference type="EMBL" id="JADCKB010000023">
    <property type="protein sequence ID" value="MBE5040805.1"/>
    <property type="molecule type" value="Genomic_DNA"/>
</dbReference>
<accession>A0A9D5M562</accession>
<feature type="domain" description="SLH" evidence="3">
    <location>
        <begin position="430"/>
        <end position="488"/>
    </location>
</feature>
<organism evidence="4 5">
    <name type="scientific">Ructibacterium gallinarum</name>
    <dbReference type="NCBI Taxonomy" id="2779355"/>
    <lineage>
        <taxon>Bacteria</taxon>
        <taxon>Bacillati</taxon>
        <taxon>Bacillota</taxon>
        <taxon>Clostridia</taxon>
        <taxon>Eubacteriales</taxon>
        <taxon>Oscillospiraceae</taxon>
        <taxon>Ructibacterium</taxon>
    </lineage>
</organism>
<dbReference type="AlphaFoldDB" id="A0A9D5M562"/>
<feature type="chain" id="PRO_5039105860" evidence="2">
    <location>
        <begin position="23"/>
        <end position="547"/>
    </location>
</feature>
<gene>
    <name evidence="4" type="ORF">INF28_10075</name>
</gene>
<dbReference type="InterPro" id="IPR001119">
    <property type="entry name" value="SLH_dom"/>
</dbReference>
<feature type="signal peptide" evidence="2">
    <location>
        <begin position="1"/>
        <end position="22"/>
    </location>
</feature>
<evidence type="ECO:0000313" key="5">
    <source>
        <dbReference type="Proteomes" id="UP000806542"/>
    </source>
</evidence>
<sequence>MKKVLLFLLFTGILFCSHAVCAADFSARYDIETEGITYEGKFDVGERIKMFILPDGMNPSQLTEAEENIYIFSQEAGSDGTFEHSIQFSDRLPMARYYIFAVSGETEKKCIVFPAEKAKMDVFISALNIQPQDEWADYMKANMPMDNTAISTYGDAFAEVLYSRMPAGGYTAEKFMTNYILYEGIFKWRSSDISFADFLSEYSGYTDIPFETAYNMQSTAVKKSVESVLSTYDLKAEAFDKLYEEALYVAQCIHATNSTQLMELTLDYFTKNDIVIPQYNALESDYQKAQAFYNIFSLKGNFLTAENIQQALKTAAENLSSRLPSGTPSVSDGGSGGSFGGGFSGSVGGGNVAVIGQTPSTSMQETAESIFSDIGGHWAEEEIEEMTAAGYLNGYSDGSFQPDNSVSRAEFVKIIVEMFGEKATYTGYFTDVASSAWYADYIGGALEKKWITGVSDSLFMPENQISREDAVTVIYRMMCAEYAFVGESGSESDFADFDEVSAYAQDAVLVLSKAGILLGSDGRFFPKNSITRAEAAVICLRVLEQVK</sequence>
<dbReference type="Pfam" id="PF00395">
    <property type="entry name" value="SLH"/>
    <property type="match status" value="3"/>
</dbReference>
<dbReference type="RefSeq" id="WP_226393359.1">
    <property type="nucleotide sequence ID" value="NZ_JADCKB010000023.1"/>
</dbReference>
<feature type="domain" description="SLH" evidence="3">
    <location>
        <begin position="491"/>
        <end position="547"/>
    </location>
</feature>
<evidence type="ECO:0000313" key="4">
    <source>
        <dbReference type="EMBL" id="MBE5040805.1"/>
    </source>
</evidence>
<evidence type="ECO:0000256" key="1">
    <source>
        <dbReference type="ARBA" id="ARBA00022737"/>
    </source>
</evidence>
<dbReference type="PROSITE" id="PS51272">
    <property type="entry name" value="SLH"/>
    <property type="match status" value="3"/>
</dbReference>
<protein>
    <submittedName>
        <fullName evidence="4">S-layer homology domain-containing protein</fullName>
    </submittedName>
</protein>
<dbReference type="InterPro" id="IPR051465">
    <property type="entry name" value="Cell_Envelope_Struct_Comp"/>
</dbReference>
<dbReference type="Proteomes" id="UP000806542">
    <property type="component" value="Unassembled WGS sequence"/>
</dbReference>
<evidence type="ECO:0000256" key="2">
    <source>
        <dbReference type="SAM" id="SignalP"/>
    </source>
</evidence>
<comment type="caution">
    <text evidence="4">The sequence shown here is derived from an EMBL/GenBank/DDBJ whole genome shotgun (WGS) entry which is preliminary data.</text>
</comment>
<name>A0A9D5M562_9FIRM</name>
<feature type="domain" description="SLH" evidence="3">
    <location>
        <begin position="366"/>
        <end position="429"/>
    </location>
</feature>
<reference evidence="4" key="1">
    <citation type="submission" date="2020-10" db="EMBL/GenBank/DDBJ databases">
        <title>ChiBAC.</title>
        <authorList>
            <person name="Zenner C."/>
            <person name="Hitch T.C.A."/>
            <person name="Clavel T."/>
        </authorList>
    </citation>
    <scope>NUCLEOTIDE SEQUENCE</scope>
    <source>
        <strain evidence="4">DSM 107454</strain>
    </source>
</reference>
<keyword evidence="2" id="KW-0732">Signal</keyword>
<dbReference type="PANTHER" id="PTHR43308">
    <property type="entry name" value="OUTER MEMBRANE PROTEIN ALPHA-RELATED"/>
    <property type="match status" value="1"/>
</dbReference>
<dbReference type="PANTHER" id="PTHR43308:SF5">
    <property type="entry name" value="S-LAYER PROTEIN _ PEPTIDOGLYCAN ENDO-BETA-N-ACETYLGLUCOSAMINIDASE"/>
    <property type="match status" value="1"/>
</dbReference>
<evidence type="ECO:0000259" key="3">
    <source>
        <dbReference type="PROSITE" id="PS51272"/>
    </source>
</evidence>
<keyword evidence="1" id="KW-0677">Repeat</keyword>
<keyword evidence="5" id="KW-1185">Reference proteome</keyword>